<reference evidence="4 5" key="1">
    <citation type="submission" date="2024-09" db="EMBL/GenBank/DDBJ databases">
        <title>Chromosome-scale assembly of Riccia sorocarpa.</title>
        <authorList>
            <person name="Paukszto L."/>
        </authorList>
    </citation>
    <scope>NUCLEOTIDE SEQUENCE [LARGE SCALE GENOMIC DNA]</scope>
    <source>
        <strain evidence="4">LP-2024</strain>
        <tissue evidence="4">Aerial parts of the thallus</tissue>
    </source>
</reference>
<evidence type="ECO:0000313" key="4">
    <source>
        <dbReference type="EMBL" id="KAL3682761.1"/>
    </source>
</evidence>
<organism evidence="4 5">
    <name type="scientific">Riccia sorocarpa</name>
    <dbReference type="NCBI Taxonomy" id="122646"/>
    <lineage>
        <taxon>Eukaryota</taxon>
        <taxon>Viridiplantae</taxon>
        <taxon>Streptophyta</taxon>
        <taxon>Embryophyta</taxon>
        <taxon>Marchantiophyta</taxon>
        <taxon>Marchantiopsida</taxon>
        <taxon>Marchantiidae</taxon>
        <taxon>Marchantiales</taxon>
        <taxon>Ricciaceae</taxon>
        <taxon>Riccia</taxon>
    </lineage>
</organism>
<dbReference type="Gene3D" id="2.20.110.10">
    <property type="entry name" value="Histone H3 K4-specific methyltransferase SET7/9 N-terminal domain"/>
    <property type="match status" value="1"/>
</dbReference>
<protein>
    <recommendedName>
        <fullName evidence="6">Protein TIC 100</fullName>
    </recommendedName>
</protein>
<evidence type="ECO:0000313" key="5">
    <source>
        <dbReference type="Proteomes" id="UP001633002"/>
    </source>
</evidence>
<feature type="compositionally biased region" description="Acidic residues" evidence="3">
    <location>
        <begin position="722"/>
        <end position="734"/>
    </location>
</feature>
<feature type="compositionally biased region" description="Acidic residues" evidence="3">
    <location>
        <begin position="113"/>
        <end position="129"/>
    </location>
</feature>
<dbReference type="Proteomes" id="UP001633002">
    <property type="component" value="Unassembled WGS sequence"/>
</dbReference>
<feature type="compositionally biased region" description="Acidic residues" evidence="3">
    <location>
        <begin position="1"/>
        <end position="19"/>
    </location>
</feature>
<feature type="compositionally biased region" description="Polar residues" evidence="3">
    <location>
        <begin position="23"/>
        <end position="32"/>
    </location>
</feature>
<gene>
    <name evidence="4" type="ORF">R1sor_000783</name>
</gene>
<evidence type="ECO:0000256" key="2">
    <source>
        <dbReference type="SAM" id="Coils"/>
    </source>
</evidence>
<keyword evidence="5" id="KW-1185">Reference proteome</keyword>
<feature type="coiled-coil region" evidence="2">
    <location>
        <begin position="593"/>
        <end position="659"/>
    </location>
</feature>
<keyword evidence="1" id="KW-0677">Repeat</keyword>
<feature type="compositionally biased region" description="Basic and acidic residues" evidence="3">
    <location>
        <begin position="94"/>
        <end position="112"/>
    </location>
</feature>
<feature type="region of interest" description="Disordered" evidence="3">
    <location>
        <begin position="1"/>
        <end position="129"/>
    </location>
</feature>
<dbReference type="InterPro" id="IPR003409">
    <property type="entry name" value="MORN"/>
</dbReference>
<keyword evidence="2" id="KW-0175">Coiled coil</keyword>
<proteinExistence type="predicted"/>
<accession>A0ABD3GVS7</accession>
<feature type="compositionally biased region" description="Basic and acidic residues" evidence="3">
    <location>
        <begin position="39"/>
        <end position="48"/>
    </location>
</feature>
<feature type="compositionally biased region" description="Basic and acidic residues" evidence="3">
    <location>
        <begin position="691"/>
        <end position="721"/>
    </location>
</feature>
<feature type="compositionally biased region" description="Acidic residues" evidence="3">
    <location>
        <begin position="661"/>
        <end position="676"/>
    </location>
</feature>
<dbReference type="EMBL" id="JBJQOH010000006">
    <property type="protein sequence ID" value="KAL3682761.1"/>
    <property type="molecule type" value="Genomic_DNA"/>
</dbReference>
<dbReference type="SMART" id="SM00698">
    <property type="entry name" value="MORN"/>
    <property type="match status" value="3"/>
</dbReference>
<dbReference type="PANTHER" id="PTHR43215:SF13">
    <property type="entry name" value="PROTEIN TIC 100"/>
    <property type="match status" value="1"/>
</dbReference>
<dbReference type="AlphaFoldDB" id="A0ABD3GVS7"/>
<evidence type="ECO:0000256" key="1">
    <source>
        <dbReference type="ARBA" id="ARBA00022737"/>
    </source>
</evidence>
<evidence type="ECO:0000256" key="3">
    <source>
        <dbReference type="SAM" id="MobiDB-lite"/>
    </source>
</evidence>
<comment type="caution">
    <text evidence="4">The sequence shown here is derived from an EMBL/GenBank/DDBJ whole genome shotgun (WGS) entry which is preliminary data.</text>
</comment>
<name>A0ABD3GVS7_9MARC</name>
<feature type="region of interest" description="Disordered" evidence="3">
    <location>
        <begin position="660"/>
        <end position="786"/>
    </location>
</feature>
<sequence length="936" mass="107964">MAESDDEVPVLDGDNEEEDNFKKQQSPQSKNEIPNFRGRMPDSDKEQGKGALTVKWDEDEEEDNDDDDEDDLDDEDYDDTDEEDEEEPGAVGEEFAKQRREAARLRREKRLEEEEAEAESDDEDVIEEDELWNFPVDEYKWTEADIGEEWADPWPGDDKVGFDPDLVEDDEEVVKQWNEGRGPPQRPYYVPYRKSYPLIPEDHPDIQTPQDVVEELERYEEFLSWVSYIFEDGSTYEGTVWDDLAHGRGVYTTALELCKYEGEWFQNQMEGHGVMEVDIPEVEPHPDSEAAKKMRAQGKLLETDFMDPEDREWLKMEAEDTLETEENPVDPTPFEDSDFWVKRFGEKPEKGHYRYAGQWKHNRMHGCGLYEVNGRPLWGKFYFGEMLPFSGECDENQVAIHSSMAEIAAAKARMFINKPDGMVREYKGPYSDPSHPYMYEEEDLWMAPGFINEFYPVPENWRRYAQEVDEEREMWLNSFIKSPLRIPMPPELEYEWQKDDEFVLLSNKDSDPMYQDPANLHPDMEGEILLHTPTGQLINWAEDKDGNLRFFIQPITEDGEIRPELAVPLPLGFDEFMGEVDSEGKMIDESRRNLTIEERLKLEKEDKKKEKQELFQAELEEIKRKGDEEIKKLERDLYIRDLEDELDDLLLEERFIAEKEVLEEEPVLDEAPEEDEAATKVDVEGVTSEDAEIKGPDSLEDGERVQEGKKPADRDLSRDEKPAEEDEKPEDEEKPGEGKSDDEGSEDEDDDEDDKKPRSFGKVAMALPSNERSCHDQDKKGPAPTFPTVFGSITLMTQAAFKQVLESSVCSLKRAWSADRRAEHSFLPQQRTSPADESLSASSLVEAAKADNLSVRKSFNYPRLYHTSRAVVASKLPQPNKVPAAKGLLSSFHPKRRSRSIPVPCRSNKQQSASVQSTWTLPEIDVLSIAVPVPAY</sequence>
<dbReference type="Pfam" id="PF02493">
    <property type="entry name" value="MORN"/>
    <property type="match status" value="3"/>
</dbReference>
<evidence type="ECO:0008006" key="6">
    <source>
        <dbReference type="Google" id="ProtNLM"/>
    </source>
</evidence>
<dbReference type="PANTHER" id="PTHR43215">
    <property type="entry name" value="RADIAL SPOKE HEAD 1 HOMOLOG"/>
    <property type="match status" value="1"/>
</dbReference>
<feature type="compositionally biased region" description="Acidic residues" evidence="3">
    <location>
        <begin position="743"/>
        <end position="753"/>
    </location>
</feature>
<feature type="compositionally biased region" description="Basic and acidic residues" evidence="3">
    <location>
        <begin position="772"/>
        <end position="781"/>
    </location>
</feature>
<feature type="compositionally biased region" description="Acidic residues" evidence="3">
    <location>
        <begin position="57"/>
        <end position="88"/>
    </location>
</feature>
<dbReference type="SUPFAM" id="SSF82185">
    <property type="entry name" value="Histone H3 K4-specific methyltransferase SET7/9 N-terminal domain"/>
    <property type="match status" value="1"/>
</dbReference>
<dbReference type="GO" id="GO:0016020">
    <property type="term" value="C:membrane"/>
    <property type="evidence" value="ECO:0007669"/>
    <property type="project" value="UniProtKB-ARBA"/>
</dbReference>